<proteinExistence type="predicted"/>
<gene>
    <name evidence="1" type="ORF">FA95DRAFT_1628258</name>
</gene>
<dbReference type="EMBL" id="MU275854">
    <property type="protein sequence ID" value="KAI0051192.1"/>
    <property type="molecule type" value="Genomic_DNA"/>
</dbReference>
<evidence type="ECO:0000313" key="1">
    <source>
        <dbReference type="EMBL" id="KAI0051192.1"/>
    </source>
</evidence>
<evidence type="ECO:0000313" key="2">
    <source>
        <dbReference type="Proteomes" id="UP000814033"/>
    </source>
</evidence>
<sequence>MANGAARPVVSWPSAYRRAASFYAARSSTSGPTTISRNGSPDIFRIGRTKMQVPLVDVKHVKLHLNLLDAFSRLRQQIETGSSARLPEQALHLDAEKRWAWFVGLAVESRFERWVKRISLARTDAKHFAHDAVPPLDVWMVWHSYMLNPGSFADDCSRHKLLMPLDALLTLSKHFFFQVLVELGDMNKLTPSDTCTGKWYADTGTPFDYLRATHILTHQVLQCPVCETAIKALYLDGNGTGYAQHKFSVKCPACDFVITKDKLAVFRFTSDLSLDLNSETVRASLGLGIYLPGTLRSNVLIEQEVIGRAVKEQILTAAPFKPTGTGPNAKPKSALGMAEDVGWDWGRIKKVVEPKLKFQTSVDGPRIFACYHDQRLFSVELVGAVLRQGSFIKKMRDLHWTEVDYFANPDDELALHHANARYHAFLDLMASSPGSFLVPTLDIDLVWHTHQLTGPRYQTDCRKTVERYVNHDDKVEEMYLSNAFDLTCRAWLDRFKTQYMQCGCPLPGDTIGQRLSRLISHTNSRHRRSALVPPPELPQLLVASHPSDHNSVAVPSRPFYKAHRSAHEEKMRHRQHRASASDHGGFEYPPAFLVPVPLLWGGAGECVAAEGNVIDAGPGGWGGFTGCSSVSLSLWALDCT</sequence>
<accession>A0ACB8S4Y6</accession>
<comment type="caution">
    <text evidence="1">The sequence shown here is derived from an EMBL/GenBank/DDBJ whole genome shotgun (WGS) entry which is preliminary data.</text>
</comment>
<name>A0ACB8S4Y6_9AGAM</name>
<organism evidence="1 2">
    <name type="scientific">Auriscalpium vulgare</name>
    <dbReference type="NCBI Taxonomy" id="40419"/>
    <lineage>
        <taxon>Eukaryota</taxon>
        <taxon>Fungi</taxon>
        <taxon>Dikarya</taxon>
        <taxon>Basidiomycota</taxon>
        <taxon>Agaricomycotina</taxon>
        <taxon>Agaricomycetes</taxon>
        <taxon>Russulales</taxon>
        <taxon>Auriscalpiaceae</taxon>
        <taxon>Auriscalpium</taxon>
    </lineage>
</organism>
<reference evidence="1" key="2">
    <citation type="journal article" date="2022" name="New Phytol.">
        <title>Evolutionary transition to the ectomycorrhizal habit in the genomes of a hyperdiverse lineage of mushroom-forming fungi.</title>
        <authorList>
            <person name="Looney B."/>
            <person name="Miyauchi S."/>
            <person name="Morin E."/>
            <person name="Drula E."/>
            <person name="Courty P.E."/>
            <person name="Kohler A."/>
            <person name="Kuo A."/>
            <person name="LaButti K."/>
            <person name="Pangilinan J."/>
            <person name="Lipzen A."/>
            <person name="Riley R."/>
            <person name="Andreopoulos W."/>
            <person name="He G."/>
            <person name="Johnson J."/>
            <person name="Nolan M."/>
            <person name="Tritt A."/>
            <person name="Barry K.W."/>
            <person name="Grigoriev I.V."/>
            <person name="Nagy L.G."/>
            <person name="Hibbett D."/>
            <person name="Henrissat B."/>
            <person name="Matheny P.B."/>
            <person name="Labbe J."/>
            <person name="Martin F.M."/>
        </authorList>
    </citation>
    <scope>NUCLEOTIDE SEQUENCE</scope>
    <source>
        <strain evidence="1">FP105234-sp</strain>
    </source>
</reference>
<reference evidence="1" key="1">
    <citation type="submission" date="2021-02" db="EMBL/GenBank/DDBJ databases">
        <authorList>
            <consortium name="DOE Joint Genome Institute"/>
            <person name="Ahrendt S."/>
            <person name="Looney B.P."/>
            <person name="Miyauchi S."/>
            <person name="Morin E."/>
            <person name="Drula E."/>
            <person name="Courty P.E."/>
            <person name="Chicoki N."/>
            <person name="Fauchery L."/>
            <person name="Kohler A."/>
            <person name="Kuo A."/>
            <person name="Labutti K."/>
            <person name="Pangilinan J."/>
            <person name="Lipzen A."/>
            <person name="Riley R."/>
            <person name="Andreopoulos W."/>
            <person name="He G."/>
            <person name="Johnson J."/>
            <person name="Barry K.W."/>
            <person name="Grigoriev I.V."/>
            <person name="Nagy L."/>
            <person name="Hibbett D."/>
            <person name="Henrissat B."/>
            <person name="Matheny P.B."/>
            <person name="Labbe J."/>
            <person name="Martin F."/>
        </authorList>
    </citation>
    <scope>NUCLEOTIDE SEQUENCE</scope>
    <source>
        <strain evidence="1">FP105234-sp</strain>
    </source>
</reference>
<keyword evidence="2" id="KW-1185">Reference proteome</keyword>
<dbReference type="Proteomes" id="UP000814033">
    <property type="component" value="Unassembled WGS sequence"/>
</dbReference>
<protein>
    <submittedName>
        <fullName evidence="1">Uncharacterized protein</fullName>
    </submittedName>
</protein>